<accession>A0A8H5HEQ0</accession>
<dbReference type="AlphaFoldDB" id="A0A8H5HEQ0"/>
<evidence type="ECO:0000313" key="3">
    <source>
        <dbReference type="Proteomes" id="UP000518752"/>
    </source>
</evidence>
<keyword evidence="3" id="KW-1185">Reference proteome</keyword>
<reference evidence="2 3" key="1">
    <citation type="journal article" date="2020" name="ISME J.">
        <title>Uncovering the hidden diversity of litter-decomposition mechanisms in mushroom-forming fungi.</title>
        <authorList>
            <person name="Floudas D."/>
            <person name="Bentzer J."/>
            <person name="Ahren D."/>
            <person name="Johansson T."/>
            <person name="Persson P."/>
            <person name="Tunlid A."/>
        </authorList>
    </citation>
    <scope>NUCLEOTIDE SEQUENCE [LARGE SCALE GENOMIC DNA]</scope>
    <source>
        <strain evidence="2 3">CBS 406.79</strain>
    </source>
</reference>
<proteinExistence type="predicted"/>
<dbReference type="Proteomes" id="UP000518752">
    <property type="component" value="Unassembled WGS sequence"/>
</dbReference>
<comment type="caution">
    <text evidence="2">The sequence shown here is derived from an EMBL/GenBank/DDBJ whole genome shotgun (WGS) entry which is preliminary data.</text>
</comment>
<dbReference type="OrthoDB" id="3018431at2759"/>
<evidence type="ECO:0000259" key="1">
    <source>
        <dbReference type="PROSITE" id="PS50181"/>
    </source>
</evidence>
<dbReference type="Gene3D" id="1.20.1280.50">
    <property type="match status" value="1"/>
</dbReference>
<dbReference type="InterPro" id="IPR001810">
    <property type="entry name" value="F-box_dom"/>
</dbReference>
<gene>
    <name evidence="2" type="ORF">D9757_008348</name>
</gene>
<name>A0A8H5HEQ0_9AGAR</name>
<dbReference type="EMBL" id="JAACJN010000056">
    <property type="protein sequence ID" value="KAF5381865.1"/>
    <property type="molecule type" value="Genomic_DNA"/>
</dbReference>
<dbReference type="Pfam" id="PF12937">
    <property type="entry name" value="F-box-like"/>
    <property type="match status" value="1"/>
</dbReference>
<dbReference type="SMART" id="SM00256">
    <property type="entry name" value="FBOX"/>
    <property type="match status" value="1"/>
</dbReference>
<dbReference type="SUPFAM" id="SSF81383">
    <property type="entry name" value="F-box domain"/>
    <property type="match status" value="1"/>
</dbReference>
<sequence length="501" mass="56701">MFSLQSFSPEVLLKIFDGLPVEDVLNLSRVSHYLRQLSLCNRSFWTRADKTFLIPLPIGQTLKTIDISLIPQYFAQAVSISKNLQPRPKSISPEGSSKIQIAQPKRISLINIDNPFDPIVAFMRSAHLLPGHQLAMMIWKLSPEDPDTQRMVIMSLDRKFRFVVNHHFDEDAAFVWNSKDNGGLTWLALLMPSRNHSPSNLCIFEIRCDNTVDQPFSIHGHRIIQVPKSCSVQKMVMEGSLLVLFGDRDILVYDCKEGLGRQWLRAADSKKTSIEFIIISPSFVDRLWVILKPVLVNDDDRHSRTRSIVCIPLFGPDRNPRAADSEEEWSPLDLSSMSIAEIKNPDLHIHLTSLGTEAIINLFALFDTYRTDHLIARSITISIVGAGEKLSIVSSRETRYEDDANGGRDNLEDEGSDIIAFDHSHDTIYSISERSVKLLWSGARFDLSIPWKGKAAGGICELPFPEEFWVDEDLPDIMVDDVYGQMTIADLPASKLWLVQF</sequence>
<dbReference type="PROSITE" id="PS50181">
    <property type="entry name" value="FBOX"/>
    <property type="match status" value="1"/>
</dbReference>
<organism evidence="2 3">
    <name type="scientific">Collybiopsis confluens</name>
    <dbReference type="NCBI Taxonomy" id="2823264"/>
    <lineage>
        <taxon>Eukaryota</taxon>
        <taxon>Fungi</taxon>
        <taxon>Dikarya</taxon>
        <taxon>Basidiomycota</taxon>
        <taxon>Agaricomycotina</taxon>
        <taxon>Agaricomycetes</taxon>
        <taxon>Agaricomycetidae</taxon>
        <taxon>Agaricales</taxon>
        <taxon>Marasmiineae</taxon>
        <taxon>Omphalotaceae</taxon>
        <taxon>Collybiopsis</taxon>
    </lineage>
</organism>
<protein>
    <recommendedName>
        <fullName evidence="1">F-box domain-containing protein</fullName>
    </recommendedName>
</protein>
<dbReference type="InterPro" id="IPR036047">
    <property type="entry name" value="F-box-like_dom_sf"/>
</dbReference>
<evidence type="ECO:0000313" key="2">
    <source>
        <dbReference type="EMBL" id="KAF5381865.1"/>
    </source>
</evidence>
<feature type="domain" description="F-box" evidence="1">
    <location>
        <begin position="1"/>
        <end position="48"/>
    </location>
</feature>